<dbReference type="KEGG" id="slk:SLUN_02875"/>
<dbReference type="OrthoDB" id="4571363at2"/>
<feature type="transmembrane region" description="Helical" evidence="7">
    <location>
        <begin position="220"/>
        <end position="249"/>
    </location>
</feature>
<dbReference type="GO" id="GO:0005886">
    <property type="term" value="C:plasma membrane"/>
    <property type="evidence" value="ECO:0007669"/>
    <property type="project" value="UniProtKB-SubCell"/>
</dbReference>
<evidence type="ECO:0000256" key="6">
    <source>
        <dbReference type="ARBA" id="ARBA00023136"/>
    </source>
</evidence>
<dbReference type="Proteomes" id="UP000244201">
    <property type="component" value="Chromosome"/>
</dbReference>
<evidence type="ECO:0000256" key="4">
    <source>
        <dbReference type="ARBA" id="ARBA00022692"/>
    </source>
</evidence>
<dbReference type="Gene3D" id="3.40.1710.10">
    <property type="entry name" value="abc type-2 transporter like domain"/>
    <property type="match status" value="1"/>
</dbReference>
<keyword evidence="5 7" id="KW-1133">Transmembrane helix</keyword>
<organism evidence="9 10">
    <name type="scientific">Streptomyces lunaelactis</name>
    <dbReference type="NCBI Taxonomy" id="1535768"/>
    <lineage>
        <taxon>Bacteria</taxon>
        <taxon>Bacillati</taxon>
        <taxon>Actinomycetota</taxon>
        <taxon>Actinomycetes</taxon>
        <taxon>Kitasatosporales</taxon>
        <taxon>Streptomycetaceae</taxon>
        <taxon>Streptomyces</taxon>
    </lineage>
</organism>
<dbReference type="PANTHER" id="PTHR43077">
    <property type="entry name" value="TRANSPORT PERMEASE YVFS-RELATED"/>
    <property type="match status" value="1"/>
</dbReference>
<evidence type="ECO:0000256" key="2">
    <source>
        <dbReference type="ARBA" id="ARBA00007783"/>
    </source>
</evidence>
<feature type="transmembrane region" description="Helical" evidence="7">
    <location>
        <begin position="270"/>
        <end position="298"/>
    </location>
</feature>
<evidence type="ECO:0000256" key="5">
    <source>
        <dbReference type="ARBA" id="ARBA00022989"/>
    </source>
</evidence>
<accession>A0A2R4SWS1</accession>
<keyword evidence="4 7" id="KW-0812">Transmembrane</keyword>
<dbReference type="RefSeq" id="WP_108147017.1">
    <property type="nucleotide sequence ID" value="NZ_CP026304.1"/>
</dbReference>
<dbReference type="Pfam" id="PF12051">
    <property type="entry name" value="DUF3533"/>
    <property type="match status" value="1"/>
</dbReference>
<evidence type="ECO:0000256" key="7">
    <source>
        <dbReference type="SAM" id="Phobius"/>
    </source>
</evidence>
<protein>
    <submittedName>
        <fullName evidence="9">ABC transporter</fullName>
    </submittedName>
</protein>
<reference evidence="9 10" key="1">
    <citation type="submission" date="2018-01" db="EMBL/GenBank/DDBJ databases">
        <title>Complete genome sequence of Streptomyces lunaelactis MM109T, a Ferroverdin A producer isolated from cave moonmilk deposits.</title>
        <authorList>
            <person name="Naome A."/>
            <person name="Martinet L."/>
            <person name="Maciejewska M."/>
            <person name="Anderssen S."/>
            <person name="Adam D."/>
            <person name="Tenconi E."/>
            <person name="Deflandre B."/>
            <person name="Arguelles-Arias A."/>
            <person name="Calusinska M."/>
            <person name="Copieters W."/>
            <person name="Karim L."/>
            <person name="Hanikenne M."/>
            <person name="Baurain D."/>
            <person name="van Wezel G."/>
            <person name="Smargiasso N."/>
            <person name="de Pauw E."/>
            <person name="Delfosse P."/>
            <person name="Rigali S."/>
        </authorList>
    </citation>
    <scope>NUCLEOTIDE SEQUENCE [LARGE SCALE GENOMIC DNA]</scope>
    <source>
        <strain evidence="9 10">MM109</strain>
    </source>
</reference>
<dbReference type="InterPro" id="IPR051328">
    <property type="entry name" value="T7SS_ABC-Transporter"/>
</dbReference>
<feature type="transmembrane region" description="Helical" evidence="7">
    <location>
        <begin position="334"/>
        <end position="354"/>
    </location>
</feature>
<dbReference type="AlphaFoldDB" id="A0A2R4SWS1"/>
<feature type="domain" description="DUF3533" evidence="8">
    <location>
        <begin position="27"/>
        <end position="399"/>
    </location>
</feature>
<dbReference type="InterPro" id="IPR022703">
    <property type="entry name" value="DUF3533"/>
</dbReference>
<keyword evidence="3" id="KW-1003">Cell membrane</keyword>
<gene>
    <name evidence="9" type="ORF">SLUN_02875</name>
</gene>
<evidence type="ECO:0000256" key="3">
    <source>
        <dbReference type="ARBA" id="ARBA00022475"/>
    </source>
</evidence>
<dbReference type="GeneID" id="55654216"/>
<sequence length="437" mass="45733">MPSNQRLTGTTAGRVLRTPKIWVLPTVIVGVVALLLSLVYLGGILTPRDDLQRMPIGLVNADRGAVVTGQRVNLGAQITQSINTSPDPKDQVAWRVLDPAAARDGLASGKLYGVLEVPQDFSASVAALEASGQRAPDRPTMTMLTNPGAGSLASSLAASIAQQAAHSASTQLGRSLTDRLQAQGGEVTNAERLLLADPITVEVTVGHPIGARSGLGLTAFYYTLLLVLVGFLGGNVISNSVDVGLGYAASEIGPLRRQLPTVPISRTQTLMVTCAMSVALSVLTSTLILLASVAILGMDATHIPLLWVFSVGASATVGVGVQAINAAFGGIGQLVSMFVFIALSLPSSGATVPLEALPDFYRVLSYFEPMRQLTDGVRSILYFDARGDAGLTRGWTMMAIGMAAGLLFGFAMTTYYDRKGLHRIVPEHAEQPTPAAS</sequence>
<keyword evidence="10" id="KW-1185">Reference proteome</keyword>
<feature type="transmembrane region" description="Helical" evidence="7">
    <location>
        <begin position="304"/>
        <end position="327"/>
    </location>
</feature>
<comment type="similarity">
    <text evidence="2">Belongs to the ABC-2 integral membrane protein family.</text>
</comment>
<dbReference type="EMBL" id="CP026304">
    <property type="protein sequence ID" value="AVZ71325.1"/>
    <property type="molecule type" value="Genomic_DNA"/>
</dbReference>
<dbReference type="PANTHER" id="PTHR43077:SF8">
    <property type="entry name" value="DOXORUBICIN RESISTANCE ABC TRANSPORTER PERMEASE PROTEIN DRRB"/>
    <property type="match status" value="1"/>
</dbReference>
<keyword evidence="6 7" id="KW-0472">Membrane</keyword>
<evidence type="ECO:0000256" key="1">
    <source>
        <dbReference type="ARBA" id="ARBA00004651"/>
    </source>
</evidence>
<evidence type="ECO:0000313" key="10">
    <source>
        <dbReference type="Proteomes" id="UP000244201"/>
    </source>
</evidence>
<evidence type="ECO:0000259" key="8">
    <source>
        <dbReference type="Pfam" id="PF12051"/>
    </source>
</evidence>
<name>A0A2R4SWS1_9ACTN</name>
<feature type="transmembrane region" description="Helical" evidence="7">
    <location>
        <begin position="21"/>
        <end position="45"/>
    </location>
</feature>
<feature type="transmembrane region" description="Helical" evidence="7">
    <location>
        <begin position="395"/>
        <end position="416"/>
    </location>
</feature>
<proteinExistence type="inferred from homology"/>
<evidence type="ECO:0000313" key="9">
    <source>
        <dbReference type="EMBL" id="AVZ71325.1"/>
    </source>
</evidence>
<comment type="subcellular location">
    <subcellularLocation>
        <location evidence="1">Cell membrane</location>
        <topology evidence="1">Multi-pass membrane protein</topology>
    </subcellularLocation>
</comment>